<evidence type="ECO:0000256" key="11">
    <source>
        <dbReference type="ARBA" id="ARBA00040810"/>
    </source>
</evidence>
<dbReference type="InterPro" id="IPR000537">
    <property type="entry name" value="UbiA_prenyltransferase"/>
</dbReference>
<dbReference type="GO" id="GO:0005886">
    <property type="term" value="C:plasma membrane"/>
    <property type="evidence" value="ECO:0007669"/>
    <property type="project" value="UniProtKB-SubCell"/>
</dbReference>
<dbReference type="PROSITE" id="PS00943">
    <property type="entry name" value="UBIA"/>
    <property type="match status" value="1"/>
</dbReference>
<feature type="transmembrane region" description="Helical" evidence="14">
    <location>
        <begin position="172"/>
        <end position="193"/>
    </location>
</feature>
<comment type="subcellular location">
    <subcellularLocation>
        <location evidence="1 14">Cell membrane</location>
        <topology evidence="1 14">Multi-pass membrane protein</topology>
    </subcellularLocation>
</comment>
<evidence type="ECO:0000256" key="7">
    <source>
        <dbReference type="ARBA" id="ARBA00022989"/>
    </source>
</evidence>
<dbReference type="NCBIfam" id="NF003349">
    <property type="entry name" value="PRK04375.1-2"/>
    <property type="match status" value="1"/>
</dbReference>
<accession>A0A1H4V7A4</accession>
<evidence type="ECO:0000256" key="10">
    <source>
        <dbReference type="ARBA" id="ARBA00030253"/>
    </source>
</evidence>
<feature type="transmembrane region" description="Helical" evidence="14">
    <location>
        <begin position="52"/>
        <end position="72"/>
    </location>
</feature>
<dbReference type="GO" id="GO:0008495">
    <property type="term" value="F:protoheme IX farnesyltransferase activity"/>
    <property type="evidence" value="ECO:0007669"/>
    <property type="project" value="UniProtKB-UniRule"/>
</dbReference>
<keyword evidence="6 14" id="KW-0812">Transmembrane</keyword>
<dbReference type="RefSeq" id="WP_092318214.1">
    <property type="nucleotide sequence ID" value="NZ_FNTJ01000002.1"/>
</dbReference>
<reference evidence="16" key="1">
    <citation type="submission" date="2016-10" db="EMBL/GenBank/DDBJ databases">
        <authorList>
            <person name="Varghese N."/>
            <person name="Submissions S."/>
        </authorList>
    </citation>
    <scope>NUCLEOTIDE SEQUENCE [LARGE SCALE GENOMIC DNA]</scope>
    <source>
        <strain evidence="16">DSM 9751</strain>
    </source>
</reference>
<evidence type="ECO:0000256" key="6">
    <source>
        <dbReference type="ARBA" id="ARBA00022692"/>
    </source>
</evidence>
<evidence type="ECO:0000256" key="1">
    <source>
        <dbReference type="ARBA" id="ARBA00004651"/>
    </source>
</evidence>
<feature type="transmembrane region" description="Helical" evidence="14">
    <location>
        <begin position="276"/>
        <end position="297"/>
    </location>
</feature>
<comment type="miscellaneous">
    <text evidence="14">Carbon 2 of the heme B porphyrin ring is defined according to the Fischer nomenclature.</text>
</comment>
<dbReference type="NCBIfam" id="TIGR01473">
    <property type="entry name" value="cyoE_ctaB"/>
    <property type="match status" value="1"/>
</dbReference>
<evidence type="ECO:0000256" key="9">
    <source>
        <dbReference type="ARBA" id="ARBA00023136"/>
    </source>
</evidence>
<name>A0A1H4V7A4_9PSED</name>
<sequence>MATLIGERQQPRAIWRDYLELTKPKVVVLMLITSLVGMFLATRAGVPWTVLVFGNLGIALCAGGAAAVNHVVDRRIDALMARTHKRPLAEGRVSPRAALAFALCLALAGQALLLAFTNPLTAWLTLASLLGYAVVYTGFLKRATPQNIVIGGLAGAAPPLLGWVAATGHLSAEPLLLVLIIFAWTPPHFWALAIHRKEEYAKADIPMLPVTHGEHYTKVHILLYTFALLAVSLLPYAIHMSGMLYLACALALGGRFLQWAWVLYRGTRPHAAINTFKYSIYYLFLLFIALLVDHYLLLNL</sequence>
<dbReference type="InterPro" id="IPR030470">
    <property type="entry name" value="UbiA_prenylTrfase_CS"/>
</dbReference>
<keyword evidence="4 14" id="KW-1003">Cell membrane</keyword>
<protein>
    <recommendedName>
        <fullName evidence="11 14">Protoheme IX farnesyltransferase</fullName>
        <ecNumber evidence="3 14">2.5.1.141</ecNumber>
    </recommendedName>
    <alternativeName>
        <fullName evidence="12 14">Heme B farnesyltransferase</fullName>
    </alternativeName>
    <alternativeName>
        <fullName evidence="10 14">Heme O synthase</fullName>
    </alternativeName>
</protein>
<comment type="catalytic activity">
    <reaction evidence="13 14">
        <text>heme b + (2E,6E)-farnesyl diphosphate + H2O = Fe(II)-heme o + diphosphate</text>
        <dbReference type="Rhea" id="RHEA:28070"/>
        <dbReference type="ChEBI" id="CHEBI:15377"/>
        <dbReference type="ChEBI" id="CHEBI:33019"/>
        <dbReference type="ChEBI" id="CHEBI:60344"/>
        <dbReference type="ChEBI" id="CHEBI:60530"/>
        <dbReference type="ChEBI" id="CHEBI:175763"/>
        <dbReference type="EC" id="2.5.1.141"/>
    </reaction>
</comment>
<evidence type="ECO:0000313" key="16">
    <source>
        <dbReference type="Proteomes" id="UP000198982"/>
    </source>
</evidence>
<dbReference type="AlphaFoldDB" id="A0A1H4V7A4"/>
<dbReference type="InterPro" id="IPR006369">
    <property type="entry name" value="Protohaem_IX_farnesylTrfase"/>
</dbReference>
<evidence type="ECO:0000256" key="4">
    <source>
        <dbReference type="ARBA" id="ARBA00022475"/>
    </source>
</evidence>
<dbReference type="CDD" id="cd13957">
    <property type="entry name" value="PT_UbiA_Cox10"/>
    <property type="match status" value="1"/>
</dbReference>
<dbReference type="PANTHER" id="PTHR43448:SF7">
    <property type="entry name" value="4-HYDROXYBENZOATE SOLANESYLTRANSFERASE"/>
    <property type="match status" value="1"/>
</dbReference>
<feature type="transmembrane region" description="Helical" evidence="14">
    <location>
        <begin position="26"/>
        <end position="46"/>
    </location>
</feature>
<dbReference type="Proteomes" id="UP000198982">
    <property type="component" value="Unassembled WGS sequence"/>
</dbReference>
<keyword evidence="7 14" id="KW-1133">Transmembrane helix</keyword>
<keyword evidence="16" id="KW-1185">Reference proteome</keyword>
<comment type="function">
    <text evidence="14">Converts heme B (protoheme IX) to heme O by substitution of the vinyl group on carbon 2 of heme B porphyrin ring with a hydroxyethyl farnesyl side group.</text>
</comment>
<dbReference type="UniPathway" id="UPA00834">
    <property type="reaction ID" value="UER00712"/>
</dbReference>
<evidence type="ECO:0000256" key="3">
    <source>
        <dbReference type="ARBA" id="ARBA00012292"/>
    </source>
</evidence>
<dbReference type="Gene3D" id="1.10.357.140">
    <property type="entry name" value="UbiA prenyltransferase"/>
    <property type="match status" value="1"/>
</dbReference>
<comment type="pathway">
    <text evidence="2 14">Porphyrin-containing compound metabolism; heme O biosynthesis; heme O from protoheme: step 1/1.</text>
</comment>
<proteinExistence type="inferred from homology"/>
<gene>
    <name evidence="14" type="primary">cyoE</name>
    <name evidence="15" type="ORF">SAMN05216178_4799</name>
</gene>
<keyword evidence="9 14" id="KW-0472">Membrane</keyword>
<evidence type="ECO:0000313" key="15">
    <source>
        <dbReference type="EMBL" id="SEC76969.1"/>
    </source>
</evidence>
<dbReference type="PANTHER" id="PTHR43448">
    <property type="entry name" value="PROTOHEME IX FARNESYLTRANSFERASE, MITOCHONDRIAL"/>
    <property type="match status" value="1"/>
</dbReference>
<evidence type="ECO:0000256" key="5">
    <source>
        <dbReference type="ARBA" id="ARBA00022679"/>
    </source>
</evidence>
<evidence type="ECO:0000256" key="12">
    <source>
        <dbReference type="ARBA" id="ARBA00042475"/>
    </source>
</evidence>
<feature type="transmembrane region" description="Helical" evidence="14">
    <location>
        <begin position="93"/>
        <end position="116"/>
    </location>
</feature>
<evidence type="ECO:0000256" key="2">
    <source>
        <dbReference type="ARBA" id="ARBA00004919"/>
    </source>
</evidence>
<feature type="transmembrane region" description="Helical" evidence="14">
    <location>
        <begin position="122"/>
        <end position="140"/>
    </location>
</feature>
<dbReference type="HAMAP" id="MF_00154">
    <property type="entry name" value="CyoE_CtaB"/>
    <property type="match status" value="1"/>
</dbReference>
<keyword evidence="5 14" id="KW-0808">Transferase</keyword>
<evidence type="ECO:0000256" key="14">
    <source>
        <dbReference type="HAMAP-Rule" id="MF_00154"/>
    </source>
</evidence>
<feature type="transmembrane region" description="Helical" evidence="14">
    <location>
        <begin position="221"/>
        <end position="238"/>
    </location>
</feature>
<dbReference type="EMBL" id="FNTJ01000002">
    <property type="protein sequence ID" value="SEC76969.1"/>
    <property type="molecule type" value="Genomic_DNA"/>
</dbReference>
<dbReference type="FunFam" id="1.10.357.140:FF:000001">
    <property type="entry name" value="Protoheme IX farnesyltransferase"/>
    <property type="match status" value="1"/>
</dbReference>
<comment type="similarity">
    <text evidence="14">Belongs to the UbiA prenyltransferase family. Protoheme IX farnesyltransferase subfamily.</text>
</comment>
<feature type="transmembrane region" description="Helical" evidence="14">
    <location>
        <begin position="244"/>
        <end position="264"/>
    </location>
</feature>
<dbReference type="Pfam" id="PF01040">
    <property type="entry name" value="UbiA"/>
    <property type="match status" value="1"/>
</dbReference>
<keyword evidence="8 14" id="KW-0350">Heme biosynthesis</keyword>
<dbReference type="InterPro" id="IPR044878">
    <property type="entry name" value="UbiA_sf"/>
</dbReference>
<dbReference type="EC" id="2.5.1.141" evidence="3 14"/>
<evidence type="ECO:0000256" key="13">
    <source>
        <dbReference type="ARBA" id="ARBA00047690"/>
    </source>
</evidence>
<organism evidence="15 16">
    <name type="scientific">Pseudomonas saponiphila</name>
    <dbReference type="NCBI Taxonomy" id="556534"/>
    <lineage>
        <taxon>Bacteria</taxon>
        <taxon>Pseudomonadati</taxon>
        <taxon>Pseudomonadota</taxon>
        <taxon>Gammaproteobacteria</taxon>
        <taxon>Pseudomonadales</taxon>
        <taxon>Pseudomonadaceae</taxon>
        <taxon>Pseudomonas</taxon>
    </lineage>
</organism>
<evidence type="ECO:0000256" key="8">
    <source>
        <dbReference type="ARBA" id="ARBA00023133"/>
    </source>
</evidence>
<feature type="transmembrane region" description="Helical" evidence="14">
    <location>
        <begin position="147"/>
        <end position="166"/>
    </location>
</feature>
<dbReference type="GO" id="GO:0048034">
    <property type="term" value="P:heme O biosynthetic process"/>
    <property type="evidence" value="ECO:0007669"/>
    <property type="project" value="UniProtKB-UniRule"/>
</dbReference>